<dbReference type="GO" id="GO:0004806">
    <property type="term" value="F:triacylglycerol lipase activity"/>
    <property type="evidence" value="ECO:0007669"/>
    <property type="project" value="TreeGrafter"/>
</dbReference>
<dbReference type="InterPro" id="IPR013830">
    <property type="entry name" value="SGNH_hydro"/>
</dbReference>
<sequence>MSRALFYRGATALAALAVAAVVVLPGSASVQHAVAGPVSTVAASQHDDLPTTPAPAPAKYVALGSSYAAGPDGPESLSNRCLRTSDNYPHQVAGALGMTLIDATCSGATTRNILSVPQRFTARPQIDAVTPDTSLVTITTGGNDVGYVQRLLAMSCRNVTPAVAKEVAARTCALGHPIAEPGPERFAEAEWAMYETALAVKARAPHARVVFVDYPPVVLAGERACPLLPLKPEELAATVRVYDELAAATARAAESSGSQLVRTAPAATGHTVCASDPWLNGFELPIPYHPNDAGKSGVASLVIDALR</sequence>
<evidence type="ECO:0000256" key="2">
    <source>
        <dbReference type="PIRSR" id="PIRSR637460-2"/>
    </source>
</evidence>
<evidence type="ECO:0000256" key="3">
    <source>
        <dbReference type="SAM" id="SignalP"/>
    </source>
</evidence>
<dbReference type="CDD" id="cd01823">
    <property type="entry name" value="SEST_like"/>
    <property type="match status" value="1"/>
</dbReference>
<comment type="caution">
    <text evidence="5">The sequence shown here is derived from an EMBL/GenBank/DDBJ whole genome shotgun (WGS) entry which is preliminary data.</text>
</comment>
<keyword evidence="2" id="KW-1015">Disulfide bond</keyword>
<feature type="active site" evidence="1">
    <location>
        <position position="289"/>
    </location>
</feature>
<feature type="active site" description="Nucleophile" evidence="1">
    <location>
        <position position="66"/>
    </location>
</feature>
<dbReference type="GO" id="GO:0019433">
    <property type="term" value="P:triglyceride catabolic process"/>
    <property type="evidence" value="ECO:0007669"/>
    <property type="project" value="TreeGrafter"/>
</dbReference>
<name>A0A7K3LM01_9ACTN</name>
<dbReference type="RefSeq" id="WP_059039196.1">
    <property type="nucleotide sequence ID" value="NZ_JAADZU010000014.1"/>
</dbReference>
<evidence type="ECO:0000313" key="6">
    <source>
        <dbReference type="Proteomes" id="UP000466307"/>
    </source>
</evidence>
<dbReference type="EMBL" id="JAADZU010000014">
    <property type="protein sequence ID" value="NDK89203.1"/>
    <property type="molecule type" value="Genomic_DNA"/>
</dbReference>
<evidence type="ECO:0000313" key="5">
    <source>
        <dbReference type="EMBL" id="NDK89203.1"/>
    </source>
</evidence>
<keyword evidence="5" id="KW-0378">Hydrolase</keyword>
<feature type="disulfide bond" evidence="2">
    <location>
        <begin position="225"/>
        <end position="273"/>
    </location>
</feature>
<feature type="disulfide bond" evidence="2">
    <location>
        <begin position="156"/>
        <end position="172"/>
    </location>
</feature>
<dbReference type="AlphaFoldDB" id="A0A7K3LM01"/>
<evidence type="ECO:0000259" key="4">
    <source>
        <dbReference type="Pfam" id="PF13472"/>
    </source>
</evidence>
<dbReference type="SUPFAM" id="SSF52266">
    <property type="entry name" value="SGNH hydrolase"/>
    <property type="match status" value="1"/>
</dbReference>
<gene>
    <name evidence="5" type="ORF">GYA93_06340</name>
</gene>
<dbReference type="InterPro" id="IPR036514">
    <property type="entry name" value="SGNH_hydro_sf"/>
</dbReference>
<dbReference type="Pfam" id="PF13472">
    <property type="entry name" value="Lipase_GDSL_2"/>
    <property type="match status" value="1"/>
</dbReference>
<protein>
    <submittedName>
        <fullName evidence="5">SGNH/GDSL hydrolase family protein</fullName>
    </submittedName>
</protein>
<keyword evidence="6" id="KW-1185">Reference proteome</keyword>
<feature type="disulfide bond" evidence="2">
    <location>
        <begin position="81"/>
        <end position="105"/>
    </location>
</feature>
<feature type="signal peptide" evidence="3">
    <location>
        <begin position="1"/>
        <end position="35"/>
    </location>
</feature>
<feature type="chain" id="PRO_5029763078" evidence="3">
    <location>
        <begin position="36"/>
        <end position="307"/>
    </location>
</feature>
<dbReference type="Gene3D" id="3.40.50.1110">
    <property type="entry name" value="SGNH hydrolase"/>
    <property type="match status" value="1"/>
</dbReference>
<dbReference type="PANTHER" id="PTHR37981">
    <property type="entry name" value="LIPASE 2"/>
    <property type="match status" value="1"/>
</dbReference>
<dbReference type="Proteomes" id="UP000466307">
    <property type="component" value="Unassembled WGS sequence"/>
</dbReference>
<proteinExistence type="predicted"/>
<accession>A0A7K3LM01</accession>
<reference evidence="5 6" key="1">
    <citation type="submission" date="2020-01" db="EMBL/GenBank/DDBJ databases">
        <title>Investigation of new actinobacteria for the biodesulphurisation of diesel fuel.</title>
        <authorList>
            <person name="Athi Narayanan S.M."/>
        </authorList>
    </citation>
    <scope>NUCLEOTIDE SEQUENCE [LARGE SCALE GENOMIC DNA]</scope>
    <source>
        <strain evidence="5 6">213E</strain>
    </source>
</reference>
<dbReference type="PANTHER" id="PTHR37981:SF1">
    <property type="entry name" value="SGNH HYDROLASE-TYPE ESTERASE DOMAIN-CONTAINING PROTEIN"/>
    <property type="match status" value="1"/>
</dbReference>
<keyword evidence="3" id="KW-0732">Signal</keyword>
<evidence type="ECO:0000256" key="1">
    <source>
        <dbReference type="PIRSR" id="PIRSR637460-1"/>
    </source>
</evidence>
<feature type="domain" description="SGNH hydrolase-type esterase" evidence="4">
    <location>
        <begin position="62"/>
        <end position="294"/>
    </location>
</feature>
<dbReference type="InterPro" id="IPR037460">
    <property type="entry name" value="SEST-like"/>
</dbReference>
<organism evidence="5 6">
    <name type="scientific">Gordonia desulfuricans</name>
    <dbReference type="NCBI Taxonomy" id="89051"/>
    <lineage>
        <taxon>Bacteria</taxon>
        <taxon>Bacillati</taxon>
        <taxon>Actinomycetota</taxon>
        <taxon>Actinomycetes</taxon>
        <taxon>Mycobacteriales</taxon>
        <taxon>Gordoniaceae</taxon>
        <taxon>Gordonia</taxon>
    </lineage>
</organism>